<dbReference type="Gene3D" id="3.40.50.280">
    <property type="entry name" value="Cobalamin-binding domain"/>
    <property type="match status" value="1"/>
</dbReference>
<feature type="domain" description="B12-binding" evidence="1">
    <location>
        <begin position="1"/>
        <end position="66"/>
    </location>
</feature>
<protein>
    <submittedName>
        <fullName evidence="2">Cobalamin-binding protein</fullName>
    </submittedName>
</protein>
<dbReference type="PROSITE" id="PS51332">
    <property type="entry name" value="B12_BINDING"/>
    <property type="match status" value="1"/>
</dbReference>
<proteinExistence type="predicted"/>
<dbReference type="Pfam" id="PF02310">
    <property type="entry name" value="B12-binding"/>
    <property type="match status" value="1"/>
</dbReference>
<dbReference type="EMBL" id="WJJP01000114">
    <property type="protein sequence ID" value="MBD3323662.1"/>
    <property type="molecule type" value="Genomic_DNA"/>
</dbReference>
<evidence type="ECO:0000313" key="2">
    <source>
        <dbReference type="EMBL" id="MBD3323662.1"/>
    </source>
</evidence>
<dbReference type="GO" id="GO:0031419">
    <property type="term" value="F:cobalamin binding"/>
    <property type="evidence" value="ECO:0007669"/>
    <property type="project" value="InterPro"/>
</dbReference>
<dbReference type="Proteomes" id="UP000649604">
    <property type="component" value="Unassembled WGS sequence"/>
</dbReference>
<comment type="caution">
    <text evidence="2">The sequence shown here is derived from an EMBL/GenBank/DDBJ whole genome shotgun (WGS) entry which is preliminary data.</text>
</comment>
<gene>
    <name evidence="2" type="ORF">GF339_03700</name>
</gene>
<dbReference type="AlphaFoldDB" id="A0A9D5JTG1"/>
<reference evidence="2" key="1">
    <citation type="submission" date="2019-11" db="EMBL/GenBank/DDBJ databases">
        <title>Microbial mats filling the niche in hypersaline microbial mats.</title>
        <authorList>
            <person name="Wong H.L."/>
            <person name="Macleod F.I."/>
            <person name="White R.A. III"/>
            <person name="Burns B.P."/>
        </authorList>
    </citation>
    <scope>NUCLEOTIDE SEQUENCE</scope>
    <source>
        <strain evidence="2">Rbin_158</strain>
    </source>
</reference>
<accession>A0A9D5JTG1</accession>
<dbReference type="SUPFAM" id="SSF52242">
    <property type="entry name" value="Cobalamin (vitamin B12)-binding domain"/>
    <property type="match status" value="1"/>
</dbReference>
<dbReference type="InterPro" id="IPR036724">
    <property type="entry name" value="Cobalamin-bd_sf"/>
</dbReference>
<evidence type="ECO:0000259" key="1">
    <source>
        <dbReference type="PROSITE" id="PS51332"/>
    </source>
</evidence>
<sequence length="66" mass="6829">SALLTTTMPGMRAVIEALKEAGLREKVKVMVGGAPVTQNFADEIGADLYAPDGPSAARKAKQMIAA</sequence>
<dbReference type="GO" id="GO:0046872">
    <property type="term" value="F:metal ion binding"/>
    <property type="evidence" value="ECO:0007669"/>
    <property type="project" value="InterPro"/>
</dbReference>
<name>A0A9D5JTG1_9BACT</name>
<organism evidence="2 3">
    <name type="scientific">candidate division KSB3 bacterium</name>
    <dbReference type="NCBI Taxonomy" id="2044937"/>
    <lineage>
        <taxon>Bacteria</taxon>
        <taxon>candidate division KSB3</taxon>
    </lineage>
</organism>
<feature type="non-terminal residue" evidence="2">
    <location>
        <position position="1"/>
    </location>
</feature>
<dbReference type="InterPro" id="IPR006158">
    <property type="entry name" value="Cobalamin-bd"/>
</dbReference>
<evidence type="ECO:0000313" key="3">
    <source>
        <dbReference type="Proteomes" id="UP000649604"/>
    </source>
</evidence>